<gene>
    <name evidence="3" type="ORF">YH63_005095</name>
</gene>
<evidence type="ECO:0000256" key="1">
    <source>
        <dbReference type="PIRSR" id="PIRSR640198-1"/>
    </source>
</evidence>
<accession>A0A4U6BKR5</accession>
<dbReference type="RefSeq" id="WP_046828536.1">
    <property type="nucleotide sequence ID" value="NZ_LBIA02000001.1"/>
</dbReference>
<keyword evidence="4" id="KW-1185">Reference proteome</keyword>
<dbReference type="SUPFAM" id="SSF140931">
    <property type="entry name" value="Fic-like"/>
    <property type="match status" value="1"/>
</dbReference>
<dbReference type="InterPro" id="IPR036597">
    <property type="entry name" value="Fido-like_dom_sf"/>
</dbReference>
<feature type="domain" description="Fido" evidence="2">
    <location>
        <begin position="59"/>
        <end position="197"/>
    </location>
</feature>
<dbReference type="InterPro" id="IPR013436">
    <property type="entry name" value="Mobile_mystery_prot_B"/>
</dbReference>
<organism evidence="3 4">
    <name type="scientific">Afipia massiliensis</name>
    <dbReference type="NCBI Taxonomy" id="211460"/>
    <lineage>
        <taxon>Bacteria</taxon>
        <taxon>Pseudomonadati</taxon>
        <taxon>Pseudomonadota</taxon>
        <taxon>Alphaproteobacteria</taxon>
        <taxon>Hyphomicrobiales</taxon>
        <taxon>Nitrobacteraceae</taxon>
        <taxon>Afipia</taxon>
    </lineage>
</organism>
<dbReference type="PROSITE" id="PS51459">
    <property type="entry name" value="FIDO"/>
    <property type="match status" value="1"/>
</dbReference>
<comment type="caution">
    <text evidence="3">The sequence shown here is derived from an EMBL/GenBank/DDBJ whole genome shotgun (WGS) entry which is preliminary data.</text>
</comment>
<dbReference type="Gene3D" id="1.10.3290.10">
    <property type="entry name" value="Fido-like domain"/>
    <property type="match status" value="1"/>
</dbReference>
<dbReference type="PANTHER" id="PTHR13504:SF39">
    <property type="entry name" value="CELL FILAMENTATION PROTEIN"/>
    <property type="match status" value="1"/>
</dbReference>
<dbReference type="InterPro" id="IPR040198">
    <property type="entry name" value="Fido_containing"/>
</dbReference>
<dbReference type="EMBL" id="LBIA02000001">
    <property type="protein sequence ID" value="TKT70836.1"/>
    <property type="molecule type" value="Genomic_DNA"/>
</dbReference>
<dbReference type="Proteomes" id="UP000034832">
    <property type="component" value="Unassembled WGS sequence"/>
</dbReference>
<dbReference type="PANTHER" id="PTHR13504">
    <property type="entry name" value="FIDO DOMAIN-CONTAINING PROTEIN DDB_G0283145"/>
    <property type="match status" value="1"/>
</dbReference>
<dbReference type="NCBIfam" id="TIGR02613">
    <property type="entry name" value="mob_myst_B"/>
    <property type="match status" value="1"/>
</dbReference>
<dbReference type="Pfam" id="PF02661">
    <property type="entry name" value="Fic"/>
    <property type="match status" value="1"/>
</dbReference>
<evidence type="ECO:0000259" key="2">
    <source>
        <dbReference type="PROSITE" id="PS51459"/>
    </source>
</evidence>
<proteinExistence type="predicted"/>
<dbReference type="InterPro" id="IPR003812">
    <property type="entry name" value="Fido"/>
</dbReference>
<name>A0A4U6BKR5_9BRAD</name>
<evidence type="ECO:0000313" key="3">
    <source>
        <dbReference type="EMBL" id="TKT70836.1"/>
    </source>
</evidence>
<dbReference type="OrthoDB" id="9813719at2"/>
<feature type="active site" evidence="1">
    <location>
        <position position="133"/>
    </location>
</feature>
<evidence type="ECO:0000313" key="4">
    <source>
        <dbReference type="Proteomes" id="UP000034832"/>
    </source>
</evidence>
<dbReference type="AlphaFoldDB" id="A0A4U6BKR5"/>
<protein>
    <submittedName>
        <fullName evidence="3">Mobile mystery protein B</fullName>
    </submittedName>
</protein>
<reference evidence="3" key="1">
    <citation type="submission" date="2019-04" db="EMBL/GenBank/DDBJ databases">
        <title>Whole genome sequencing of cave bacteria.</title>
        <authorList>
            <person name="Gan H.M."/>
            <person name="Barton H."/>
            <person name="Savka M.A."/>
        </authorList>
    </citation>
    <scope>NUCLEOTIDE SEQUENCE [LARGE SCALE GENOMIC DNA]</scope>
    <source>
        <strain evidence="3">LC387</strain>
    </source>
</reference>
<sequence length="197" mass="22077">MTDLFQEPDDATPLDPALRGDLLQTWITTRADLNEVEEENIVNGSAWARRRRGGAEALLNEGFSKSLHKQMFGEVWKWAGAYRQNELNIGIAPHLVAAEVPVMFDNARFWVENKTFSPDEIAVRLHHRLTQIHGFPNGNGRHARMMADLLIEKLGGEPFTWGSGTIHDTGTLRTTYISALKAADNHDFGQLLAFARA</sequence>
<dbReference type="STRING" id="211460.YH63_13805"/>